<evidence type="ECO:0000256" key="4">
    <source>
        <dbReference type="RuleBase" id="RU003888"/>
    </source>
</evidence>
<evidence type="ECO:0000256" key="3">
    <source>
        <dbReference type="ARBA" id="ARBA00023274"/>
    </source>
</evidence>
<dbReference type="GO" id="GO:0003735">
    <property type="term" value="F:structural constituent of ribosome"/>
    <property type="evidence" value="ECO:0007669"/>
    <property type="project" value="InterPro"/>
</dbReference>
<keyword evidence="8" id="KW-1185">Reference proteome</keyword>
<evidence type="ECO:0000313" key="8">
    <source>
        <dbReference type="Proteomes" id="UP000241890"/>
    </source>
</evidence>
<evidence type="ECO:0000256" key="5">
    <source>
        <dbReference type="SAM" id="MobiDB-lite"/>
    </source>
</evidence>
<name>A0A2R5GSF3_9STRA</name>
<feature type="region of interest" description="Disordered" evidence="5">
    <location>
        <begin position="42"/>
        <end position="82"/>
    </location>
</feature>
<dbReference type="PROSITE" id="PS00475">
    <property type="entry name" value="RIBOSOMAL_L15"/>
    <property type="match status" value="1"/>
</dbReference>
<dbReference type="PANTHER" id="PTHR12934:SF11">
    <property type="entry name" value="LARGE RIBOSOMAL SUBUNIT PROTEIN UL15M"/>
    <property type="match status" value="1"/>
</dbReference>
<dbReference type="GO" id="GO:0005762">
    <property type="term" value="C:mitochondrial large ribosomal subunit"/>
    <property type="evidence" value="ECO:0007669"/>
    <property type="project" value="TreeGrafter"/>
</dbReference>
<dbReference type="GO" id="GO:0006412">
    <property type="term" value="P:translation"/>
    <property type="evidence" value="ECO:0007669"/>
    <property type="project" value="InterPro"/>
</dbReference>
<sequence length="297" mass="32148">MGAPASATRTAMAMAPAALATAALPGARGMAYLALNNLADNPGARKNRKRVGRGSGSGLGKTAGKGIKGQKARAGNKGLRAGFEGGQTPLHRILPKWGFTNARNKKDIKPINISVLQSYIDQGRLDVSKVITMKQLHDAGICGKVKDGVKLVGDGKLSQPIVIEVTRASKNAIKAVEEAGGLLVTAWYNRSNLKVLLKPHQFHPHLVPRRARPIDAKEMAYYLDYENRGYLSPEMQFKLRELGLNFLHIPYPFASVEDYETYTTQLAQSRALPHVPRPAPIESPFENPLAAKVPSSA</sequence>
<dbReference type="PANTHER" id="PTHR12934">
    <property type="entry name" value="50S RIBOSOMAL PROTEIN L15"/>
    <property type="match status" value="1"/>
</dbReference>
<dbReference type="InParanoid" id="A0A2R5GSF3"/>
<comment type="similarity">
    <text evidence="1 4">Belongs to the universal ribosomal protein uL15 family.</text>
</comment>
<accession>A0A2R5GSF3</accession>
<dbReference type="NCBIfam" id="TIGR01071">
    <property type="entry name" value="rplO_bact"/>
    <property type="match status" value="1"/>
</dbReference>
<dbReference type="Gene3D" id="3.100.10.10">
    <property type="match status" value="1"/>
</dbReference>
<feature type="domain" description="Large ribosomal subunit protein uL15/eL18" evidence="6">
    <location>
        <begin position="110"/>
        <end position="181"/>
    </location>
</feature>
<gene>
    <name evidence="7" type="ORF">FCC1311_077972</name>
</gene>
<keyword evidence="2 4" id="KW-0689">Ribosomal protein</keyword>
<feature type="compositionally biased region" description="Gly residues" evidence="5">
    <location>
        <begin position="53"/>
        <end position="67"/>
    </location>
</feature>
<dbReference type="Proteomes" id="UP000241890">
    <property type="component" value="Unassembled WGS sequence"/>
</dbReference>
<dbReference type="InterPro" id="IPR036227">
    <property type="entry name" value="Ribosomal_uL15/eL18_sf"/>
</dbReference>
<dbReference type="InterPro" id="IPR001196">
    <property type="entry name" value="Ribosomal_uL15_CS"/>
</dbReference>
<comment type="caution">
    <text evidence="7">The sequence shown here is derived from an EMBL/GenBank/DDBJ whole genome shotgun (WGS) entry which is preliminary data.</text>
</comment>
<evidence type="ECO:0000259" key="6">
    <source>
        <dbReference type="Pfam" id="PF00828"/>
    </source>
</evidence>
<keyword evidence="3 4" id="KW-0687">Ribonucleoprotein</keyword>
<evidence type="ECO:0000256" key="1">
    <source>
        <dbReference type="ARBA" id="ARBA00007320"/>
    </source>
</evidence>
<dbReference type="Pfam" id="PF00828">
    <property type="entry name" value="Ribosomal_L27A"/>
    <property type="match status" value="1"/>
</dbReference>
<dbReference type="EMBL" id="BEYU01000100">
    <property type="protein sequence ID" value="GBG31573.1"/>
    <property type="molecule type" value="Genomic_DNA"/>
</dbReference>
<proteinExistence type="inferred from homology"/>
<dbReference type="AlphaFoldDB" id="A0A2R5GSF3"/>
<dbReference type="HAMAP" id="MF_01341">
    <property type="entry name" value="Ribosomal_uL15"/>
    <property type="match status" value="1"/>
</dbReference>
<dbReference type="OrthoDB" id="361383at2759"/>
<protein>
    <submittedName>
        <fullName evidence="7">39S ribosomal protein L15, mitochondrial</fullName>
    </submittedName>
</protein>
<dbReference type="InterPro" id="IPR030878">
    <property type="entry name" value="Ribosomal_uL15"/>
</dbReference>
<dbReference type="SUPFAM" id="SSF52080">
    <property type="entry name" value="Ribosomal proteins L15p and L18e"/>
    <property type="match status" value="1"/>
</dbReference>
<dbReference type="InterPro" id="IPR021131">
    <property type="entry name" value="Ribosomal_uL15/eL18"/>
</dbReference>
<evidence type="ECO:0000313" key="7">
    <source>
        <dbReference type="EMBL" id="GBG31573.1"/>
    </source>
</evidence>
<reference evidence="7 8" key="1">
    <citation type="submission" date="2017-12" db="EMBL/GenBank/DDBJ databases">
        <title>Sequencing, de novo assembly and annotation of complete genome of a new Thraustochytrid species, strain FCC1311.</title>
        <authorList>
            <person name="Sedici K."/>
            <person name="Godart F."/>
            <person name="Aiese Cigliano R."/>
            <person name="Sanseverino W."/>
            <person name="Barakat M."/>
            <person name="Ortet P."/>
            <person name="Marechal E."/>
            <person name="Cagnac O."/>
            <person name="Amato A."/>
        </authorList>
    </citation>
    <scope>NUCLEOTIDE SEQUENCE [LARGE SCALE GENOMIC DNA]</scope>
</reference>
<organism evidence="7 8">
    <name type="scientific">Hondaea fermentalgiana</name>
    <dbReference type="NCBI Taxonomy" id="2315210"/>
    <lineage>
        <taxon>Eukaryota</taxon>
        <taxon>Sar</taxon>
        <taxon>Stramenopiles</taxon>
        <taxon>Bigyra</taxon>
        <taxon>Labyrinthulomycetes</taxon>
        <taxon>Thraustochytrida</taxon>
        <taxon>Thraustochytriidae</taxon>
        <taxon>Hondaea</taxon>
    </lineage>
</organism>
<evidence type="ECO:0000256" key="2">
    <source>
        <dbReference type="ARBA" id="ARBA00022980"/>
    </source>
</evidence>
<dbReference type="InterPro" id="IPR005749">
    <property type="entry name" value="Ribosomal_uL15_bac-type"/>
</dbReference>